<dbReference type="GO" id="GO:0005774">
    <property type="term" value="C:vacuolar membrane"/>
    <property type="evidence" value="ECO:0007669"/>
    <property type="project" value="TreeGrafter"/>
</dbReference>
<dbReference type="VEuPathDB" id="FungiDB:YALI0_A18744g"/>
<reference evidence="1 2" key="1">
    <citation type="submission" date="2018-07" db="EMBL/GenBank/DDBJ databases">
        <title>Draft Genome Assemblies for Five Robust Yarrowia lipolytica Strains Exhibiting High Lipid Production and Pentose Sugar Utilization and Sugar Alcohol Secretion from Undetoxified Lignocellulosic Biomass Hydrolysates.</title>
        <authorList>
            <consortium name="DOE Joint Genome Institute"/>
            <person name="Walker C."/>
            <person name="Ryu S."/>
            <person name="Na H."/>
            <person name="Zane M."/>
            <person name="LaButti K."/>
            <person name="Lipzen A."/>
            <person name="Haridas S."/>
            <person name="Barry K."/>
            <person name="Grigoriev I.V."/>
            <person name="Quarterman J."/>
            <person name="Slininger P."/>
            <person name="Dien B."/>
            <person name="Trinh C.T."/>
        </authorList>
    </citation>
    <scope>NUCLEOTIDE SEQUENCE [LARGE SCALE GENOMIC DNA]</scope>
    <source>
        <strain evidence="1 2">YB392</strain>
    </source>
</reference>
<dbReference type="GO" id="GO:1904263">
    <property type="term" value="P:positive regulation of TORC1 signaling"/>
    <property type="evidence" value="ECO:0007669"/>
    <property type="project" value="TreeGrafter"/>
</dbReference>
<dbReference type="GO" id="GO:0035591">
    <property type="term" value="F:signaling adaptor activity"/>
    <property type="evidence" value="ECO:0007669"/>
    <property type="project" value="TreeGrafter"/>
</dbReference>
<dbReference type="AlphaFoldDB" id="A0A371BZJ5"/>
<protein>
    <submittedName>
        <fullName evidence="1">Uncharacterized protein</fullName>
    </submittedName>
</protein>
<evidence type="ECO:0000313" key="2">
    <source>
        <dbReference type="Proteomes" id="UP000256601"/>
    </source>
</evidence>
<gene>
    <name evidence="1" type="ORF">B0I71DRAFT_142868</name>
</gene>
<dbReference type="InterPro" id="IPR049567">
    <property type="entry name" value="WDR59-like"/>
</dbReference>
<dbReference type="PANTHER" id="PTHR46170:SF1">
    <property type="entry name" value="GATOR COMPLEX PROTEIN WDR59"/>
    <property type="match status" value="1"/>
</dbReference>
<evidence type="ECO:0000313" key="1">
    <source>
        <dbReference type="EMBL" id="RDW23519.1"/>
    </source>
</evidence>
<dbReference type="EMBL" id="KZ859079">
    <property type="protein sequence ID" value="RDW23519.1"/>
    <property type="molecule type" value="Genomic_DNA"/>
</dbReference>
<dbReference type="GO" id="GO:0034198">
    <property type="term" value="P:cellular response to amino acid starvation"/>
    <property type="evidence" value="ECO:0007669"/>
    <property type="project" value="TreeGrafter"/>
</dbReference>
<dbReference type="VEuPathDB" id="FungiDB:YALI1_A19675g"/>
<accession>A0A371BZJ5</accession>
<dbReference type="PANTHER" id="PTHR46170">
    <property type="entry name" value="GATOR COMPLEX PROTEIN WDR59"/>
    <property type="match status" value="1"/>
</dbReference>
<organism evidence="1 2">
    <name type="scientific">Yarrowia lipolytica</name>
    <name type="common">Candida lipolytica</name>
    <dbReference type="NCBI Taxonomy" id="4952"/>
    <lineage>
        <taxon>Eukaryota</taxon>
        <taxon>Fungi</taxon>
        <taxon>Dikarya</taxon>
        <taxon>Ascomycota</taxon>
        <taxon>Saccharomycotina</taxon>
        <taxon>Dipodascomycetes</taxon>
        <taxon>Dipodascales</taxon>
        <taxon>Dipodascales incertae sedis</taxon>
        <taxon>Yarrowia</taxon>
    </lineage>
</organism>
<name>A0A371BZJ5_YARLL</name>
<sequence>MNYKDMEGVIDMNPVYTYRGHENVVREFLWWARDGLNKKVDGREFQLVTWSEYCNLRLWQSTPGLESRVNFVRGDKPVPCNLIRTVHHTFHTLTSQWDLIHSLWEELTLEGDDVLVGVAAFVSHYGSFEEEVGVFEEVLCQRRLEKLPVGENFPKV</sequence>
<proteinExistence type="predicted"/>
<dbReference type="GO" id="GO:0035859">
    <property type="term" value="C:Seh1-associated complex"/>
    <property type="evidence" value="ECO:0007669"/>
    <property type="project" value="TreeGrafter"/>
</dbReference>
<dbReference type="Proteomes" id="UP000256601">
    <property type="component" value="Unassembled WGS sequence"/>
</dbReference>